<evidence type="ECO:0000313" key="2">
    <source>
        <dbReference type="EMBL" id="PBL00407.1"/>
    </source>
</evidence>
<name>A0A2H3EN29_ARMGA</name>
<dbReference type="Proteomes" id="UP000217790">
    <property type="component" value="Unassembled WGS sequence"/>
</dbReference>
<dbReference type="EMBL" id="KZ293646">
    <property type="protein sequence ID" value="PBL00407.1"/>
    <property type="molecule type" value="Genomic_DNA"/>
</dbReference>
<reference evidence="3" key="1">
    <citation type="journal article" date="2017" name="Nat. Ecol. Evol.">
        <title>Genome expansion and lineage-specific genetic innovations in the forest pathogenic fungi Armillaria.</title>
        <authorList>
            <person name="Sipos G."/>
            <person name="Prasanna A.N."/>
            <person name="Walter M.C."/>
            <person name="O'Connor E."/>
            <person name="Balint B."/>
            <person name="Krizsan K."/>
            <person name="Kiss B."/>
            <person name="Hess J."/>
            <person name="Varga T."/>
            <person name="Slot J."/>
            <person name="Riley R."/>
            <person name="Boka B."/>
            <person name="Rigling D."/>
            <person name="Barry K."/>
            <person name="Lee J."/>
            <person name="Mihaltcheva S."/>
            <person name="LaButti K."/>
            <person name="Lipzen A."/>
            <person name="Waldron R."/>
            <person name="Moloney N.M."/>
            <person name="Sperisen C."/>
            <person name="Kredics L."/>
            <person name="Vagvoelgyi C."/>
            <person name="Patrignani A."/>
            <person name="Fitzpatrick D."/>
            <person name="Nagy I."/>
            <person name="Doyle S."/>
            <person name="Anderson J.B."/>
            <person name="Grigoriev I.V."/>
            <person name="Gueldener U."/>
            <person name="Muensterkoetter M."/>
            <person name="Nagy L.G."/>
        </authorList>
    </citation>
    <scope>NUCLEOTIDE SEQUENCE [LARGE SCALE GENOMIC DNA]</scope>
    <source>
        <strain evidence="3">Ar21-2</strain>
    </source>
</reference>
<evidence type="ECO:0000256" key="1">
    <source>
        <dbReference type="SAM" id="SignalP"/>
    </source>
</evidence>
<feature type="signal peptide" evidence="1">
    <location>
        <begin position="1"/>
        <end position="15"/>
    </location>
</feature>
<dbReference type="AlphaFoldDB" id="A0A2H3EN29"/>
<accession>A0A2H3EN29</accession>
<organism evidence="2 3">
    <name type="scientific">Armillaria gallica</name>
    <name type="common">Bulbous honey fungus</name>
    <name type="synonym">Armillaria bulbosa</name>
    <dbReference type="NCBI Taxonomy" id="47427"/>
    <lineage>
        <taxon>Eukaryota</taxon>
        <taxon>Fungi</taxon>
        <taxon>Dikarya</taxon>
        <taxon>Basidiomycota</taxon>
        <taxon>Agaricomycotina</taxon>
        <taxon>Agaricomycetes</taxon>
        <taxon>Agaricomycetidae</taxon>
        <taxon>Agaricales</taxon>
        <taxon>Marasmiineae</taxon>
        <taxon>Physalacriaceae</taxon>
        <taxon>Armillaria</taxon>
    </lineage>
</organism>
<keyword evidence="3" id="KW-1185">Reference proteome</keyword>
<proteinExistence type="predicted"/>
<sequence>MVFINIYALTSVSLAASYCFIERTGGVTSCERVVSSQNVSLSHPCRSSVSGDRRTGSSFLCSTSSTICSTGSTPFPVIYSRKVMIYRYRKSLALSEFPPSDPMPKSHCVP</sequence>
<keyword evidence="1" id="KW-0732">Signal</keyword>
<evidence type="ECO:0008006" key="4">
    <source>
        <dbReference type="Google" id="ProtNLM"/>
    </source>
</evidence>
<gene>
    <name evidence="2" type="ORF">ARMGADRAFT_377310</name>
</gene>
<evidence type="ECO:0000313" key="3">
    <source>
        <dbReference type="Proteomes" id="UP000217790"/>
    </source>
</evidence>
<protein>
    <recommendedName>
        <fullName evidence="4">Secreted protein</fullName>
    </recommendedName>
</protein>
<feature type="chain" id="PRO_5013809894" description="Secreted protein" evidence="1">
    <location>
        <begin position="16"/>
        <end position="110"/>
    </location>
</feature>
<dbReference type="InParanoid" id="A0A2H3EN29"/>